<evidence type="ECO:0000313" key="5">
    <source>
        <dbReference type="Proteomes" id="UP000192468"/>
    </source>
</evidence>
<dbReference type="InterPro" id="IPR036388">
    <property type="entry name" value="WH-like_DNA-bd_sf"/>
</dbReference>
<proteinExistence type="predicted"/>
<dbReference type="EMBL" id="FWXH01000005">
    <property type="protein sequence ID" value="SMC23329.1"/>
    <property type="molecule type" value="Genomic_DNA"/>
</dbReference>
<organism evidence="4 5">
    <name type="scientific">Clostridium acidisoli DSM 12555</name>
    <dbReference type="NCBI Taxonomy" id="1121291"/>
    <lineage>
        <taxon>Bacteria</taxon>
        <taxon>Bacillati</taxon>
        <taxon>Bacillota</taxon>
        <taxon>Clostridia</taxon>
        <taxon>Eubacteriales</taxon>
        <taxon>Clostridiaceae</taxon>
        <taxon>Clostridium</taxon>
    </lineage>
</organism>
<sequence length="438" mass="49014">MSKHQEIINYIGTLAAGTKISVRTIAGELEVSEGTAYRAIKECENNGIVTTIPRVGTVKIDKVEKKSIEVLNYSEVLNMVDGTILGGKNGMYKTLNKFVIAAMTFNAAKKYISPGCLVIVGNREDIQKISLLNNCAVLIVGGFGCTDFIKELADEKQMPVISTSYDSFTIATMINRAISESLIKKEIILVEDIMETNVKCMKVNDTISMWRDLARATKKDKYLVLDEKQHVVGIISLKEISLENDVNDNMPILTFMNKDFMTVTPKTTVAYAAHIMGWEGIEICPVIENKKLLGIVDRQDVIKALQYALRQPQTGETLEDMVLKNFSYEHKDGKMHFKGKIVAEMLDVIGTASWSSLNMLLSTMGIMTLREKNNVNVSVDSINTYFMKPVEIDSEIEVFTNIVDMGRNFCKVEVNMFSSNESLISKLMLSAKIIKNRY</sequence>
<dbReference type="Proteomes" id="UP000192468">
    <property type="component" value="Unassembled WGS sequence"/>
</dbReference>
<dbReference type="InterPro" id="IPR029069">
    <property type="entry name" value="HotDog_dom_sf"/>
</dbReference>
<keyword evidence="5" id="KW-1185">Reference proteome</keyword>
<dbReference type="SMART" id="SM00116">
    <property type="entry name" value="CBS"/>
    <property type="match status" value="1"/>
</dbReference>
<dbReference type="RefSeq" id="WP_084115449.1">
    <property type="nucleotide sequence ID" value="NZ_FWXH01000005.1"/>
</dbReference>
<protein>
    <submittedName>
        <fullName evidence="4">Predicted transcriptional regulator containing CBS domains</fullName>
    </submittedName>
</protein>
<dbReference type="PROSITE" id="PS51371">
    <property type="entry name" value="CBS"/>
    <property type="match status" value="1"/>
</dbReference>
<dbReference type="AlphaFoldDB" id="A0A1W1XH91"/>
<dbReference type="InterPro" id="IPR010766">
    <property type="entry name" value="DRTGG"/>
</dbReference>
<name>A0A1W1XH91_9CLOT</name>
<dbReference type="InterPro" id="IPR051257">
    <property type="entry name" value="Diverse_CBS-Domain"/>
</dbReference>
<dbReference type="SUPFAM" id="SSF75138">
    <property type="entry name" value="HprK N-terminal domain-like"/>
    <property type="match status" value="1"/>
</dbReference>
<evidence type="ECO:0000256" key="2">
    <source>
        <dbReference type="PROSITE-ProRule" id="PRU00703"/>
    </source>
</evidence>
<dbReference type="SUPFAM" id="SSF54631">
    <property type="entry name" value="CBS-domain pair"/>
    <property type="match status" value="1"/>
</dbReference>
<dbReference type="OrthoDB" id="1790451at2"/>
<dbReference type="InterPro" id="IPR046342">
    <property type="entry name" value="CBS_dom_sf"/>
</dbReference>
<dbReference type="Gene3D" id="3.40.1390.20">
    <property type="entry name" value="HprK N-terminal domain-like"/>
    <property type="match status" value="1"/>
</dbReference>
<dbReference type="InterPro" id="IPR028979">
    <property type="entry name" value="Ser_kin/Pase_Hpr-like_N_sf"/>
</dbReference>
<dbReference type="Pfam" id="PF00571">
    <property type="entry name" value="CBS"/>
    <property type="match status" value="2"/>
</dbReference>
<dbReference type="SUPFAM" id="SSF54637">
    <property type="entry name" value="Thioesterase/thiol ester dehydrase-isomerase"/>
    <property type="match status" value="1"/>
</dbReference>
<dbReference type="SUPFAM" id="SSF46785">
    <property type="entry name" value="Winged helix' DNA-binding domain"/>
    <property type="match status" value="1"/>
</dbReference>
<evidence type="ECO:0000259" key="3">
    <source>
        <dbReference type="PROSITE" id="PS51371"/>
    </source>
</evidence>
<reference evidence="4 5" key="1">
    <citation type="submission" date="2017-04" db="EMBL/GenBank/DDBJ databases">
        <authorList>
            <person name="Afonso C.L."/>
            <person name="Miller P.J."/>
            <person name="Scott M.A."/>
            <person name="Spackman E."/>
            <person name="Goraichik I."/>
            <person name="Dimitrov K.M."/>
            <person name="Suarez D.L."/>
            <person name="Swayne D.E."/>
        </authorList>
    </citation>
    <scope>NUCLEOTIDE SEQUENCE [LARGE SCALE GENOMIC DNA]</scope>
    <source>
        <strain evidence="4 5">DSM 12555</strain>
    </source>
</reference>
<evidence type="ECO:0000313" key="4">
    <source>
        <dbReference type="EMBL" id="SMC23329.1"/>
    </source>
</evidence>
<dbReference type="InterPro" id="IPR036390">
    <property type="entry name" value="WH_DNA-bd_sf"/>
</dbReference>
<dbReference type="PANTHER" id="PTHR43080:SF2">
    <property type="entry name" value="CBS DOMAIN-CONTAINING PROTEIN"/>
    <property type="match status" value="1"/>
</dbReference>
<gene>
    <name evidence="4" type="ORF">SAMN02745134_01884</name>
</gene>
<keyword evidence="1 2" id="KW-0129">CBS domain</keyword>
<dbReference type="Gene3D" id="3.10.580.10">
    <property type="entry name" value="CBS-domain"/>
    <property type="match status" value="1"/>
</dbReference>
<feature type="domain" description="CBS" evidence="3">
    <location>
        <begin position="256"/>
        <end position="313"/>
    </location>
</feature>
<dbReference type="InterPro" id="IPR000644">
    <property type="entry name" value="CBS_dom"/>
</dbReference>
<dbReference type="Pfam" id="PF07085">
    <property type="entry name" value="DRTGG"/>
    <property type="match status" value="1"/>
</dbReference>
<dbReference type="STRING" id="1121291.SAMN02745134_01884"/>
<dbReference type="PANTHER" id="PTHR43080">
    <property type="entry name" value="CBS DOMAIN-CONTAINING PROTEIN CBSX3, MITOCHONDRIAL"/>
    <property type="match status" value="1"/>
</dbReference>
<dbReference type="Gene3D" id="1.10.10.10">
    <property type="entry name" value="Winged helix-like DNA-binding domain superfamily/Winged helix DNA-binding domain"/>
    <property type="match status" value="1"/>
</dbReference>
<dbReference type="Gene3D" id="3.10.129.10">
    <property type="entry name" value="Hotdog Thioesterase"/>
    <property type="match status" value="1"/>
</dbReference>
<evidence type="ECO:0000256" key="1">
    <source>
        <dbReference type="ARBA" id="ARBA00023122"/>
    </source>
</evidence>
<accession>A0A1W1XH91</accession>